<evidence type="ECO:0000256" key="1">
    <source>
        <dbReference type="SAM" id="MobiDB-lite"/>
    </source>
</evidence>
<gene>
    <name evidence="2" type="ORF">RJ641_010426</name>
</gene>
<feature type="region of interest" description="Disordered" evidence="1">
    <location>
        <begin position="1"/>
        <end position="24"/>
    </location>
</feature>
<comment type="caution">
    <text evidence="2">The sequence shown here is derived from an EMBL/GenBank/DDBJ whole genome shotgun (WGS) entry which is preliminary data.</text>
</comment>
<dbReference type="EMBL" id="JBAMMX010000017">
    <property type="protein sequence ID" value="KAK6924226.1"/>
    <property type="molecule type" value="Genomic_DNA"/>
</dbReference>
<proteinExistence type="predicted"/>
<dbReference type="Proteomes" id="UP001370490">
    <property type="component" value="Unassembled WGS sequence"/>
</dbReference>
<protein>
    <submittedName>
        <fullName evidence="2">Uncharacterized protein</fullName>
    </submittedName>
</protein>
<accession>A0AAN8Z4A2</accession>
<reference evidence="2 3" key="1">
    <citation type="submission" date="2023-12" db="EMBL/GenBank/DDBJ databases">
        <title>A high-quality genome assembly for Dillenia turbinata (Dilleniales).</title>
        <authorList>
            <person name="Chanderbali A."/>
        </authorList>
    </citation>
    <scope>NUCLEOTIDE SEQUENCE [LARGE SCALE GENOMIC DNA]</scope>
    <source>
        <strain evidence="2">LSX21</strain>
        <tissue evidence="2">Leaf</tissue>
    </source>
</reference>
<sequence length="211" mass="23452">MASEQSPIQSQPEQDQAPPSGSAPIAIPQSPVAGIINMPRINASACVGNPRIAVHMVKKNPNLLSIPNMPGDIAVVVAANYGHKHMVHYLYSQTPDGDLNPDINVHGARLLMTCIDIEFFGIHVQLHPIRQNLKDLEKGYQGHITKENTMNKALTLPIDQLWNVMQYFGMEISLFRFVGSKVLILREGSNSRQRQRKEKAVTENLFIGQPE</sequence>
<organism evidence="2 3">
    <name type="scientific">Dillenia turbinata</name>
    <dbReference type="NCBI Taxonomy" id="194707"/>
    <lineage>
        <taxon>Eukaryota</taxon>
        <taxon>Viridiplantae</taxon>
        <taxon>Streptophyta</taxon>
        <taxon>Embryophyta</taxon>
        <taxon>Tracheophyta</taxon>
        <taxon>Spermatophyta</taxon>
        <taxon>Magnoliopsida</taxon>
        <taxon>eudicotyledons</taxon>
        <taxon>Gunneridae</taxon>
        <taxon>Pentapetalae</taxon>
        <taxon>Dilleniales</taxon>
        <taxon>Dilleniaceae</taxon>
        <taxon>Dillenia</taxon>
    </lineage>
</organism>
<name>A0AAN8Z4A2_9MAGN</name>
<dbReference type="AlphaFoldDB" id="A0AAN8Z4A2"/>
<keyword evidence="3" id="KW-1185">Reference proteome</keyword>
<evidence type="ECO:0000313" key="3">
    <source>
        <dbReference type="Proteomes" id="UP001370490"/>
    </source>
</evidence>
<evidence type="ECO:0000313" key="2">
    <source>
        <dbReference type="EMBL" id="KAK6924226.1"/>
    </source>
</evidence>